<evidence type="ECO:0000313" key="9">
    <source>
        <dbReference type="EMBL" id="SHN15898.1"/>
    </source>
</evidence>
<dbReference type="Pfam" id="PF00196">
    <property type="entry name" value="GerE"/>
    <property type="match status" value="1"/>
</dbReference>
<evidence type="ECO:0000259" key="8">
    <source>
        <dbReference type="PROSITE" id="PS50110"/>
    </source>
</evidence>
<dbReference type="Gene3D" id="3.40.50.2300">
    <property type="match status" value="1"/>
</dbReference>
<dbReference type="InterPro" id="IPR016032">
    <property type="entry name" value="Sig_transdc_resp-reg_C-effctor"/>
</dbReference>
<feature type="modified residue" description="4-aspartylphosphate" evidence="5">
    <location>
        <position position="99"/>
    </location>
</feature>
<name>A0A1M7PFV8_9ACTN</name>
<protein>
    <submittedName>
        <fullName evidence="9">Two component transcriptional regulator, LuxR family</fullName>
    </submittedName>
</protein>
<dbReference type="InterPro" id="IPR001789">
    <property type="entry name" value="Sig_transdc_resp-reg_receiver"/>
</dbReference>
<dbReference type="SUPFAM" id="SSF52172">
    <property type="entry name" value="CheY-like"/>
    <property type="match status" value="1"/>
</dbReference>
<feature type="domain" description="HTH luxR-type" evidence="7">
    <location>
        <begin position="189"/>
        <end position="254"/>
    </location>
</feature>
<dbReference type="Proteomes" id="UP000184111">
    <property type="component" value="Unassembled WGS sequence"/>
</dbReference>
<keyword evidence="1 5" id="KW-0597">Phosphoprotein</keyword>
<reference evidence="9 10" key="1">
    <citation type="submission" date="2016-11" db="EMBL/GenBank/DDBJ databases">
        <authorList>
            <person name="Jaros S."/>
            <person name="Januszkiewicz K."/>
            <person name="Wedrychowicz H."/>
        </authorList>
    </citation>
    <scope>NUCLEOTIDE SEQUENCE [LARGE SCALE GENOMIC DNA]</scope>
    <source>
        <strain evidence="9 10">CGMCC 4.2025</strain>
    </source>
</reference>
<keyword evidence="3" id="KW-0238">DNA-binding</keyword>
<dbReference type="CDD" id="cd06170">
    <property type="entry name" value="LuxR_C_like"/>
    <property type="match status" value="1"/>
</dbReference>
<dbReference type="PANTHER" id="PTHR43214">
    <property type="entry name" value="TWO-COMPONENT RESPONSE REGULATOR"/>
    <property type="match status" value="1"/>
</dbReference>
<keyword evidence="2" id="KW-0805">Transcription regulation</keyword>
<dbReference type="STRING" id="310782.SAMN05216499_12347"/>
<feature type="domain" description="Response regulatory" evidence="8">
    <location>
        <begin position="48"/>
        <end position="164"/>
    </location>
</feature>
<dbReference type="GO" id="GO:0006355">
    <property type="term" value="P:regulation of DNA-templated transcription"/>
    <property type="evidence" value="ECO:0007669"/>
    <property type="project" value="InterPro"/>
</dbReference>
<evidence type="ECO:0000256" key="5">
    <source>
        <dbReference type="PROSITE-ProRule" id="PRU00169"/>
    </source>
</evidence>
<evidence type="ECO:0000259" key="7">
    <source>
        <dbReference type="PROSITE" id="PS50043"/>
    </source>
</evidence>
<organism evidence="9 10">
    <name type="scientific">Actinacidiphila paucisporea</name>
    <dbReference type="NCBI Taxonomy" id="310782"/>
    <lineage>
        <taxon>Bacteria</taxon>
        <taxon>Bacillati</taxon>
        <taxon>Actinomycetota</taxon>
        <taxon>Actinomycetes</taxon>
        <taxon>Kitasatosporales</taxon>
        <taxon>Streptomycetaceae</taxon>
        <taxon>Actinacidiphila</taxon>
    </lineage>
</organism>
<evidence type="ECO:0000256" key="2">
    <source>
        <dbReference type="ARBA" id="ARBA00023015"/>
    </source>
</evidence>
<dbReference type="GO" id="GO:0003677">
    <property type="term" value="F:DNA binding"/>
    <property type="evidence" value="ECO:0007669"/>
    <property type="project" value="UniProtKB-KW"/>
</dbReference>
<evidence type="ECO:0000256" key="3">
    <source>
        <dbReference type="ARBA" id="ARBA00023125"/>
    </source>
</evidence>
<dbReference type="PANTHER" id="PTHR43214:SF24">
    <property type="entry name" value="TRANSCRIPTIONAL REGULATORY PROTEIN NARL-RELATED"/>
    <property type="match status" value="1"/>
</dbReference>
<dbReference type="PROSITE" id="PS50110">
    <property type="entry name" value="RESPONSE_REGULATORY"/>
    <property type="match status" value="1"/>
</dbReference>
<dbReference type="SUPFAM" id="SSF46894">
    <property type="entry name" value="C-terminal effector domain of the bipartite response regulators"/>
    <property type="match status" value="1"/>
</dbReference>
<dbReference type="AlphaFoldDB" id="A0A1M7PFV8"/>
<evidence type="ECO:0000256" key="1">
    <source>
        <dbReference type="ARBA" id="ARBA00022553"/>
    </source>
</evidence>
<dbReference type="Pfam" id="PF00072">
    <property type="entry name" value="Response_reg"/>
    <property type="match status" value="1"/>
</dbReference>
<dbReference type="InterPro" id="IPR039420">
    <property type="entry name" value="WalR-like"/>
</dbReference>
<evidence type="ECO:0000256" key="4">
    <source>
        <dbReference type="ARBA" id="ARBA00023163"/>
    </source>
</evidence>
<gene>
    <name evidence="9" type="ORF">SAMN05216499_12347</name>
</gene>
<dbReference type="EMBL" id="FRBI01000023">
    <property type="protein sequence ID" value="SHN15898.1"/>
    <property type="molecule type" value="Genomic_DNA"/>
</dbReference>
<proteinExistence type="predicted"/>
<dbReference type="OrthoDB" id="9808843at2"/>
<evidence type="ECO:0000256" key="6">
    <source>
        <dbReference type="SAM" id="MobiDB-lite"/>
    </source>
</evidence>
<dbReference type="GO" id="GO:0000160">
    <property type="term" value="P:phosphorelay signal transduction system"/>
    <property type="evidence" value="ECO:0007669"/>
    <property type="project" value="InterPro"/>
</dbReference>
<dbReference type="SMART" id="SM00448">
    <property type="entry name" value="REC"/>
    <property type="match status" value="1"/>
</dbReference>
<feature type="compositionally biased region" description="Polar residues" evidence="6">
    <location>
        <begin position="1"/>
        <end position="14"/>
    </location>
</feature>
<keyword evidence="4" id="KW-0804">Transcription</keyword>
<dbReference type="InterPro" id="IPR011006">
    <property type="entry name" value="CheY-like_superfamily"/>
</dbReference>
<dbReference type="InterPro" id="IPR000792">
    <property type="entry name" value="Tscrpt_reg_LuxR_C"/>
</dbReference>
<keyword evidence="10" id="KW-1185">Reference proteome</keyword>
<accession>A0A1M7PFV8</accession>
<dbReference type="RefSeq" id="WP_079190126.1">
    <property type="nucleotide sequence ID" value="NZ_FRBI01000023.1"/>
</dbReference>
<dbReference type="CDD" id="cd17535">
    <property type="entry name" value="REC_NarL-like"/>
    <property type="match status" value="1"/>
</dbReference>
<feature type="region of interest" description="Disordered" evidence="6">
    <location>
        <begin position="1"/>
        <end position="42"/>
    </location>
</feature>
<dbReference type="InterPro" id="IPR058245">
    <property type="entry name" value="NreC/VraR/RcsB-like_REC"/>
</dbReference>
<dbReference type="PROSITE" id="PS50043">
    <property type="entry name" value="HTH_LUXR_2"/>
    <property type="match status" value="1"/>
</dbReference>
<dbReference type="SMART" id="SM00421">
    <property type="entry name" value="HTH_LUXR"/>
    <property type="match status" value="1"/>
</dbReference>
<sequence>MSQQENTTRLQRQLPSHAEGPQGDSGHRPEGEVPPSPYSHQRAPAPLTVLLADAQPAIRHGVRSVLERISGISVVGEAATADEVLAETSRCRPDVLVVDPLMDEPTGTHVISRVLRMTPDVGVLVFSSDDDDKSITSALHAGARGYLIKRANADQILRGIQAVAAGEAIVDKSIADRLSVLIRPATGQYYYPFPQLTNRERDVLDRIAAGKSNTAIARELALASKTISNRVSTIFGKLGVADRAQAIVLARDAGLGHG</sequence>
<dbReference type="PRINTS" id="PR00038">
    <property type="entry name" value="HTHLUXR"/>
</dbReference>
<evidence type="ECO:0000313" key="10">
    <source>
        <dbReference type="Proteomes" id="UP000184111"/>
    </source>
</evidence>